<sequence>MAKFPQRIYCANYLRRDKRKIKYKRNFRTVKDLGIDDLRKVLQADRDLEVHESHVLCQNSFRNLKECISNVEYESSHSSDSFHTTAEVLESINAAICTTSPLSPLKPPRAIKKAKRPSYVKRKVKEITAAAVRNIRSGIRIA</sequence>
<reference evidence="1" key="1">
    <citation type="submission" date="2020-05" db="EMBL/GenBank/DDBJ databases">
        <title>Large-scale comparative analyses of tick genomes elucidate their genetic diversity and vector capacities.</title>
        <authorList>
            <person name="Jia N."/>
            <person name="Wang J."/>
            <person name="Shi W."/>
            <person name="Du L."/>
            <person name="Sun Y."/>
            <person name="Zhan W."/>
            <person name="Jiang J."/>
            <person name="Wang Q."/>
            <person name="Zhang B."/>
            <person name="Ji P."/>
            <person name="Sakyi L.B."/>
            <person name="Cui X."/>
            <person name="Yuan T."/>
            <person name="Jiang B."/>
            <person name="Yang W."/>
            <person name="Lam T.T.-Y."/>
            <person name="Chang Q."/>
            <person name="Ding S."/>
            <person name="Wang X."/>
            <person name="Zhu J."/>
            <person name="Ruan X."/>
            <person name="Zhao L."/>
            <person name="Wei J."/>
            <person name="Que T."/>
            <person name="Du C."/>
            <person name="Cheng J."/>
            <person name="Dai P."/>
            <person name="Han X."/>
            <person name="Huang E."/>
            <person name="Gao Y."/>
            <person name="Liu J."/>
            <person name="Shao H."/>
            <person name="Ye R."/>
            <person name="Li L."/>
            <person name="Wei W."/>
            <person name="Wang X."/>
            <person name="Wang C."/>
            <person name="Yang T."/>
            <person name="Huo Q."/>
            <person name="Li W."/>
            <person name="Guo W."/>
            <person name="Chen H."/>
            <person name="Zhou L."/>
            <person name="Ni X."/>
            <person name="Tian J."/>
            <person name="Zhou Y."/>
            <person name="Sheng Y."/>
            <person name="Liu T."/>
            <person name="Pan Y."/>
            <person name="Xia L."/>
            <person name="Li J."/>
            <person name="Zhao F."/>
            <person name="Cao W."/>
        </authorList>
    </citation>
    <scope>NUCLEOTIDE SEQUENCE</scope>
    <source>
        <strain evidence="1">Hyas-2018</strain>
    </source>
</reference>
<organism evidence="1 2">
    <name type="scientific">Hyalomma asiaticum</name>
    <name type="common">Tick</name>
    <dbReference type="NCBI Taxonomy" id="266040"/>
    <lineage>
        <taxon>Eukaryota</taxon>
        <taxon>Metazoa</taxon>
        <taxon>Ecdysozoa</taxon>
        <taxon>Arthropoda</taxon>
        <taxon>Chelicerata</taxon>
        <taxon>Arachnida</taxon>
        <taxon>Acari</taxon>
        <taxon>Parasitiformes</taxon>
        <taxon>Ixodida</taxon>
        <taxon>Ixodoidea</taxon>
        <taxon>Ixodidae</taxon>
        <taxon>Hyalomminae</taxon>
        <taxon>Hyalomma</taxon>
    </lineage>
</organism>
<evidence type="ECO:0000313" key="1">
    <source>
        <dbReference type="EMBL" id="KAH6922385.1"/>
    </source>
</evidence>
<name>A0ACB7RJQ7_HYAAI</name>
<keyword evidence="2" id="KW-1185">Reference proteome</keyword>
<accession>A0ACB7RJQ7</accession>
<gene>
    <name evidence="1" type="ORF">HPB50_013425</name>
</gene>
<protein>
    <submittedName>
        <fullName evidence="1">Uncharacterized protein</fullName>
    </submittedName>
</protein>
<evidence type="ECO:0000313" key="2">
    <source>
        <dbReference type="Proteomes" id="UP000821845"/>
    </source>
</evidence>
<proteinExistence type="predicted"/>
<comment type="caution">
    <text evidence="1">The sequence shown here is derived from an EMBL/GenBank/DDBJ whole genome shotgun (WGS) entry which is preliminary data.</text>
</comment>
<dbReference type="Proteomes" id="UP000821845">
    <property type="component" value="Chromosome 9"/>
</dbReference>
<dbReference type="EMBL" id="CM023489">
    <property type="protein sequence ID" value="KAH6922385.1"/>
    <property type="molecule type" value="Genomic_DNA"/>
</dbReference>